<dbReference type="Proteomes" id="UP001501444">
    <property type="component" value="Unassembled WGS sequence"/>
</dbReference>
<reference evidence="9" key="1">
    <citation type="journal article" date="2019" name="Int. J. Syst. Evol. Microbiol.">
        <title>The Global Catalogue of Microorganisms (GCM) 10K type strain sequencing project: providing services to taxonomists for standard genome sequencing and annotation.</title>
        <authorList>
            <consortium name="The Broad Institute Genomics Platform"/>
            <consortium name="The Broad Institute Genome Sequencing Center for Infectious Disease"/>
            <person name="Wu L."/>
            <person name="Ma J."/>
        </authorList>
    </citation>
    <scope>NUCLEOTIDE SEQUENCE [LARGE SCALE GENOMIC DNA]</scope>
    <source>
        <strain evidence="9">JCM 3272</strain>
    </source>
</reference>
<feature type="transmembrane region" description="Helical" evidence="6">
    <location>
        <begin position="123"/>
        <end position="140"/>
    </location>
</feature>
<evidence type="ECO:0000256" key="5">
    <source>
        <dbReference type="ARBA" id="ARBA00023136"/>
    </source>
</evidence>
<feature type="transmembrane region" description="Helical" evidence="6">
    <location>
        <begin position="486"/>
        <end position="504"/>
    </location>
</feature>
<feature type="transmembrane region" description="Helical" evidence="6">
    <location>
        <begin position="93"/>
        <end position="111"/>
    </location>
</feature>
<dbReference type="PANTHER" id="PTHR23501:SF191">
    <property type="entry name" value="VACUOLAR BASIC AMINO ACID TRANSPORTER 4"/>
    <property type="match status" value="1"/>
</dbReference>
<name>A0ABP5TGP0_9ACTN</name>
<feature type="domain" description="Major facilitator superfamily (MFS) profile" evidence="7">
    <location>
        <begin position="24"/>
        <end position="509"/>
    </location>
</feature>
<dbReference type="InterPro" id="IPR020846">
    <property type="entry name" value="MFS_dom"/>
</dbReference>
<feature type="transmembrane region" description="Helical" evidence="6">
    <location>
        <begin position="152"/>
        <end position="178"/>
    </location>
</feature>
<sequence>MTLRAEAGTEAAAAPADGSRRRLAIGVGGATVLLAALDAYVVVGVLTDILDALHIATNRLERVTPVVTGFLLGYIAGMPLLGSLSDRLGRRPVLIACLAGFAAGSALTAASSDSVWLLTAGRTVQGLAGGALLPVTLALAGDLWSERRRATVLGAVGAAQELGSVLGPLYGVAIAALLGSWRGIFWLNLPLAAVAIALVWFALPGRPRAEARRTDVVGGLLLAVALGAAVVALYNPDPEKAVLPPWGPWTLAGAAAAGALFVAWELRARTRLVDLRDARPRPFFAALAASFCAGAALMVTLVDVELVAQTLLGRDGVHATLVLTRFLIALPIGAVLGGWLVARLGERWTAAAGLLLATAGYLLIAGWPADVLDRHYLTVLPRLDTDLALAGLGLGLAIAPLSSAVLRATPPPQHGVSSSAVVVARMMGMLIGVAALTAWGLHRFHELTARLNFPLVFGKPADEQKRLMDAYKAALQAALRTEYREIFLATAAICLLGAACALLLQSRSPRSDTTTP</sequence>
<dbReference type="InterPro" id="IPR036259">
    <property type="entry name" value="MFS_trans_sf"/>
</dbReference>
<feature type="transmembrane region" description="Helical" evidence="6">
    <location>
        <begin position="284"/>
        <end position="302"/>
    </location>
</feature>
<dbReference type="SUPFAM" id="SSF103473">
    <property type="entry name" value="MFS general substrate transporter"/>
    <property type="match status" value="1"/>
</dbReference>
<feature type="transmembrane region" description="Helical" evidence="6">
    <location>
        <begin position="63"/>
        <end position="81"/>
    </location>
</feature>
<evidence type="ECO:0000256" key="1">
    <source>
        <dbReference type="ARBA" id="ARBA00004429"/>
    </source>
</evidence>
<dbReference type="InterPro" id="IPR011701">
    <property type="entry name" value="MFS"/>
</dbReference>
<dbReference type="EMBL" id="BAAARV010000030">
    <property type="protein sequence ID" value="GAA2350840.1"/>
    <property type="molecule type" value="Genomic_DNA"/>
</dbReference>
<keyword evidence="2" id="KW-0813">Transport</keyword>
<dbReference type="PANTHER" id="PTHR23501">
    <property type="entry name" value="MAJOR FACILITATOR SUPERFAMILY"/>
    <property type="match status" value="1"/>
</dbReference>
<dbReference type="RefSeq" id="WP_344614015.1">
    <property type="nucleotide sequence ID" value="NZ_BAAARV010000030.1"/>
</dbReference>
<evidence type="ECO:0000256" key="4">
    <source>
        <dbReference type="ARBA" id="ARBA00022989"/>
    </source>
</evidence>
<dbReference type="Gene3D" id="1.20.1720.10">
    <property type="entry name" value="Multidrug resistance protein D"/>
    <property type="match status" value="1"/>
</dbReference>
<organism evidence="8 9">
    <name type="scientific">Dactylosporangium salmoneum</name>
    <dbReference type="NCBI Taxonomy" id="53361"/>
    <lineage>
        <taxon>Bacteria</taxon>
        <taxon>Bacillati</taxon>
        <taxon>Actinomycetota</taxon>
        <taxon>Actinomycetes</taxon>
        <taxon>Micromonosporales</taxon>
        <taxon>Micromonosporaceae</taxon>
        <taxon>Dactylosporangium</taxon>
    </lineage>
</organism>
<keyword evidence="4 6" id="KW-1133">Transmembrane helix</keyword>
<feature type="transmembrane region" description="Helical" evidence="6">
    <location>
        <begin position="420"/>
        <end position="441"/>
    </location>
</feature>
<dbReference type="Pfam" id="PF07690">
    <property type="entry name" value="MFS_1"/>
    <property type="match status" value="1"/>
</dbReference>
<dbReference type="Gene3D" id="1.20.1250.20">
    <property type="entry name" value="MFS general substrate transporter like domains"/>
    <property type="match status" value="1"/>
</dbReference>
<feature type="transmembrane region" description="Helical" evidence="6">
    <location>
        <begin position="215"/>
        <end position="234"/>
    </location>
</feature>
<evidence type="ECO:0000256" key="6">
    <source>
        <dbReference type="SAM" id="Phobius"/>
    </source>
</evidence>
<keyword evidence="3 6" id="KW-0812">Transmembrane</keyword>
<keyword evidence="5 6" id="KW-0472">Membrane</keyword>
<evidence type="ECO:0000259" key="7">
    <source>
        <dbReference type="PROSITE" id="PS50850"/>
    </source>
</evidence>
<feature type="transmembrane region" description="Helical" evidence="6">
    <location>
        <begin position="348"/>
        <end position="367"/>
    </location>
</feature>
<feature type="transmembrane region" description="Helical" evidence="6">
    <location>
        <begin position="322"/>
        <end position="341"/>
    </location>
</feature>
<proteinExistence type="predicted"/>
<dbReference type="PROSITE" id="PS50850">
    <property type="entry name" value="MFS"/>
    <property type="match status" value="1"/>
</dbReference>
<feature type="transmembrane region" description="Helical" evidence="6">
    <location>
        <begin position="246"/>
        <end position="264"/>
    </location>
</feature>
<gene>
    <name evidence="8" type="ORF">GCM10010170_040670</name>
</gene>
<evidence type="ECO:0000256" key="2">
    <source>
        <dbReference type="ARBA" id="ARBA00022448"/>
    </source>
</evidence>
<dbReference type="CDD" id="cd17321">
    <property type="entry name" value="MFS_MMR_MDR_like"/>
    <property type="match status" value="1"/>
</dbReference>
<feature type="transmembrane region" description="Helical" evidence="6">
    <location>
        <begin position="387"/>
        <end position="408"/>
    </location>
</feature>
<keyword evidence="9" id="KW-1185">Reference proteome</keyword>
<accession>A0ABP5TGP0</accession>
<feature type="transmembrane region" description="Helical" evidence="6">
    <location>
        <begin position="23"/>
        <end position="43"/>
    </location>
</feature>
<evidence type="ECO:0000313" key="8">
    <source>
        <dbReference type="EMBL" id="GAA2350840.1"/>
    </source>
</evidence>
<evidence type="ECO:0000313" key="9">
    <source>
        <dbReference type="Proteomes" id="UP001501444"/>
    </source>
</evidence>
<comment type="subcellular location">
    <subcellularLocation>
        <location evidence="1">Cell inner membrane</location>
        <topology evidence="1">Multi-pass membrane protein</topology>
    </subcellularLocation>
</comment>
<evidence type="ECO:0000256" key="3">
    <source>
        <dbReference type="ARBA" id="ARBA00022692"/>
    </source>
</evidence>
<comment type="caution">
    <text evidence="8">The sequence shown here is derived from an EMBL/GenBank/DDBJ whole genome shotgun (WGS) entry which is preliminary data.</text>
</comment>
<protein>
    <submittedName>
        <fullName evidence="8">MFS transporter</fullName>
    </submittedName>
</protein>
<feature type="transmembrane region" description="Helical" evidence="6">
    <location>
        <begin position="184"/>
        <end position="203"/>
    </location>
</feature>